<dbReference type="KEGG" id="dci:103515649"/>
<keyword evidence="2" id="KW-1185">Reference proteome</keyword>
<reference evidence="3" key="1">
    <citation type="submission" date="2025-08" db="UniProtKB">
        <authorList>
            <consortium name="RefSeq"/>
        </authorList>
    </citation>
    <scope>IDENTIFICATION</scope>
</reference>
<gene>
    <name evidence="3" type="primary">LOC103515649</name>
</gene>
<protein>
    <submittedName>
        <fullName evidence="3">Uncharacterized protein LOC103515649</fullName>
    </submittedName>
</protein>
<name>A0A1S4EJ75_DIACI</name>
<evidence type="ECO:0000313" key="3">
    <source>
        <dbReference type="RefSeq" id="XP_017302251.1"/>
    </source>
</evidence>
<sequence length="232" mass="26004">MDQENNPVQKLTSMVTPKRTLKTQCMLDPTEKEVTPELEDLVKTYDANVDSIQYHLTHVPSKGILKRSSYFQQSAVKFTSNEDKSDVLPATKSSTPEDNFTDEEEPPHIFPTVKDSLEILLKKKSSISARKSILKNPSKTSNITTASIDVQLSDDDEISAITKFPAKDSMEILIKKSKSCLKVSEPGEGTFDKGDEMNKNIDQIENIKDTITSSDDEEIAIIDQDFDKTVRN</sequence>
<dbReference type="GeneID" id="103515649"/>
<accession>A0A1S4EJ75</accession>
<evidence type="ECO:0000313" key="2">
    <source>
        <dbReference type="Proteomes" id="UP000079169"/>
    </source>
</evidence>
<evidence type="ECO:0000256" key="1">
    <source>
        <dbReference type="SAM" id="MobiDB-lite"/>
    </source>
</evidence>
<proteinExistence type="predicted"/>
<feature type="region of interest" description="Disordered" evidence="1">
    <location>
        <begin position="82"/>
        <end position="106"/>
    </location>
</feature>
<dbReference type="Proteomes" id="UP000079169">
    <property type="component" value="Unplaced"/>
</dbReference>
<organism evidence="2 3">
    <name type="scientific">Diaphorina citri</name>
    <name type="common">Asian citrus psyllid</name>
    <dbReference type="NCBI Taxonomy" id="121845"/>
    <lineage>
        <taxon>Eukaryota</taxon>
        <taxon>Metazoa</taxon>
        <taxon>Ecdysozoa</taxon>
        <taxon>Arthropoda</taxon>
        <taxon>Hexapoda</taxon>
        <taxon>Insecta</taxon>
        <taxon>Pterygota</taxon>
        <taxon>Neoptera</taxon>
        <taxon>Paraneoptera</taxon>
        <taxon>Hemiptera</taxon>
        <taxon>Sternorrhyncha</taxon>
        <taxon>Psylloidea</taxon>
        <taxon>Psyllidae</taxon>
        <taxon>Diaphorininae</taxon>
        <taxon>Diaphorina</taxon>
    </lineage>
</organism>
<dbReference type="AlphaFoldDB" id="A0A1S4EJ75"/>
<dbReference type="RefSeq" id="XP_017302251.1">
    <property type="nucleotide sequence ID" value="XM_017446762.2"/>
</dbReference>
<dbReference type="PaxDb" id="121845-A0A1S4EJ75"/>